<dbReference type="AlphaFoldDB" id="A0A0A8YBY1"/>
<evidence type="ECO:0000313" key="1">
    <source>
        <dbReference type="EMBL" id="JAD22873.1"/>
    </source>
</evidence>
<dbReference type="EMBL" id="GBRH01275022">
    <property type="protein sequence ID" value="JAD22873.1"/>
    <property type="molecule type" value="Transcribed_RNA"/>
</dbReference>
<sequence>MVAAKAHKKLAHSKWQSYGELENVMAKHDGSKMCKMSALVASQTDRRCKKKPSHFYQEGMHRGIKRRWCVSQLQPHSTGCAQKENASVRRPCVMLHFCCPSIQEQ</sequence>
<reference evidence="1" key="2">
    <citation type="journal article" date="2015" name="Data Brief">
        <title>Shoot transcriptome of the giant reed, Arundo donax.</title>
        <authorList>
            <person name="Barrero R.A."/>
            <person name="Guerrero F.D."/>
            <person name="Moolhuijzen P."/>
            <person name="Goolsby J.A."/>
            <person name="Tidwell J."/>
            <person name="Bellgard S.E."/>
            <person name="Bellgard M.I."/>
        </authorList>
    </citation>
    <scope>NUCLEOTIDE SEQUENCE</scope>
    <source>
        <tissue evidence="1">Shoot tissue taken approximately 20 cm above the soil surface</tissue>
    </source>
</reference>
<organism evidence="1">
    <name type="scientific">Arundo donax</name>
    <name type="common">Giant reed</name>
    <name type="synonym">Donax arundinaceus</name>
    <dbReference type="NCBI Taxonomy" id="35708"/>
    <lineage>
        <taxon>Eukaryota</taxon>
        <taxon>Viridiplantae</taxon>
        <taxon>Streptophyta</taxon>
        <taxon>Embryophyta</taxon>
        <taxon>Tracheophyta</taxon>
        <taxon>Spermatophyta</taxon>
        <taxon>Magnoliopsida</taxon>
        <taxon>Liliopsida</taxon>
        <taxon>Poales</taxon>
        <taxon>Poaceae</taxon>
        <taxon>PACMAD clade</taxon>
        <taxon>Arundinoideae</taxon>
        <taxon>Arundineae</taxon>
        <taxon>Arundo</taxon>
    </lineage>
</organism>
<reference evidence="1" key="1">
    <citation type="submission" date="2014-09" db="EMBL/GenBank/DDBJ databases">
        <authorList>
            <person name="Magalhaes I.L.F."/>
            <person name="Oliveira U."/>
            <person name="Santos F.R."/>
            <person name="Vidigal T.H.D.A."/>
            <person name="Brescovit A.D."/>
            <person name="Santos A.J."/>
        </authorList>
    </citation>
    <scope>NUCLEOTIDE SEQUENCE</scope>
    <source>
        <tissue evidence="1">Shoot tissue taken approximately 20 cm above the soil surface</tissue>
    </source>
</reference>
<name>A0A0A8YBY1_ARUDO</name>
<protein>
    <submittedName>
        <fullName evidence="1">Uncharacterized protein</fullName>
    </submittedName>
</protein>
<accession>A0A0A8YBY1</accession>
<proteinExistence type="predicted"/>